<dbReference type="RefSeq" id="WP_311899128.1">
    <property type="nucleotide sequence ID" value="NZ_JAUOES010000008.1"/>
</dbReference>
<sequence>MRTTVKLPSFSNVAAGNTATLELPIGRTYDKIHIAYTGVTLAQMKNIRLEVNGKAILEFKDGQALADYNKFYKRNTANGILDLHFKRDELKTLLEARLFGLGTMSGASGVISNVTLRIEIDAAAAAPTLEGWAIQSDKAEIGYITKVKNFPVALNTGVTEIDKIPRPASASIAAIHIVTAAVITKVELEMDSLKAFEGGKTLIEKIQVDHGRSPQAGRVTLDFVLEGDMLQAIPLAGLQDLRIRVYTDDAAAATVVVEYFDGLAGI</sequence>
<dbReference type="Pfam" id="PF18628">
    <property type="entry name" value="P2_N"/>
    <property type="match status" value="1"/>
</dbReference>
<evidence type="ECO:0000313" key="4">
    <source>
        <dbReference type="Proteomes" id="UP001249505"/>
    </source>
</evidence>
<proteinExistence type="predicted"/>
<evidence type="ECO:0000259" key="2">
    <source>
        <dbReference type="Pfam" id="PF25513"/>
    </source>
</evidence>
<comment type="caution">
    <text evidence="3">The sequence shown here is derived from an EMBL/GenBank/DDBJ whole genome shotgun (WGS) entry which is preliminary data.</text>
</comment>
<evidence type="ECO:0000313" key="3">
    <source>
        <dbReference type="EMBL" id="MDT3280474.1"/>
    </source>
</evidence>
<protein>
    <submittedName>
        <fullName evidence="3">Major capsid protein P2</fullName>
    </submittedName>
</protein>
<feature type="domain" description="Viral coat protein P2 N-terminal" evidence="1">
    <location>
        <begin position="5"/>
        <end position="136"/>
    </location>
</feature>
<feature type="domain" description="Viral coat protein P2 C-terminal" evidence="2">
    <location>
        <begin position="144"/>
        <end position="262"/>
    </location>
</feature>
<organism evidence="3 4">
    <name type="scientific">Shewanella scandinavica</name>
    <dbReference type="NCBI Taxonomy" id="3063538"/>
    <lineage>
        <taxon>Bacteria</taxon>
        <taxon>Pseudomonadati</taxon>
        <taxon>Pseudomonadota</taxon>
        <taxon>Gammaproteobacteria</taxon>
        <taxon>Alteromonadales</taxon>
        <taxon>Shewanellaceae</taxon>
        <taxon>Shewanella</taxon>
    </lineage>
</organism>
<dbReference type="InterPro" id="IPR053751">
    <property type="entry name" value="Viral_Major_Capsid_sf"/>
</dbReference>
<reference evidence="3 4" key="1">
    <citation type="submission" date="2023-07" db="EMBL/GenBank/DDBJ databases">
        <title>Novel Shewanella species isolated from Baltic Sea sediments.</title>
        <authorList>
            <person name="Martin-Rodriguez A.J."/>
        </authorList>
    </citation>
    <scope>NUCLEOTIDE SEQUENCE [LARGE SCALE GENOMIC DNA]</scope>
    <source>
        <strain evidence="3 4">SP2S1-2</strain>
    </source>
</reference>
<dbReference type="EMBL" id="JAUOES010000008">
    <property type="protein sequence ID" value="MDT3280474.1"/>
    <property type="molecule type" value="Genomic_DNA"/>
</dbReference>
<dbReference type="Pfam" id="PF25513">
    <property type="entry name" value="P2_C"/>
    <property type="match status" value="1"/>
</dbReference>
<gene>
    <name evidence="3" type="ORF">Q4Q50_09265</name>
</gene>
<keyword evidence="4" id="KW-1185">Reference proteome</keyword>
<dbReference type="InterPro" id="IPR041377">
    <property type="entry name" value="P2_N"/>
</dbReference>
<dbReference type="InterPro" id="IPR057915">
    <property type="entry name" value="P2_C"/>
</dbReference>
<accession>A0ABU3FYP4</accession>
<dbReference type="Gene3D" id="2.60.120.730">
    <property type="match status" value="2"/>
</dbReference>
<dbReference type="Proteomes" id="UP001249505">
    <property type="component" value="Unassembled WGS sequence"/>
</dbReference>
<evidence type="ECO:0000259" key="1">
    <source>
        <dbReference type="Pfam" id="PF18628"/>
    </source>
</evidence>
<name>A0ABU3FYP4_9GAMM</name>